<evidence type="ECO:0000256" key="6">
    <source>
        <dbReference type="ARBA" id="ARBA00022857"/>
    </source>
</evidence>
<dbReference type="Pfam" id="PF00724">
    <property type="entry name" value="Oxidored_FMN"/>
    <property type="match status" value="1"/>
</dbReference>
<comment type="catalytic activity">
    <reaction evidence="10">
        <text>a 5'-end (5'-triphosphoguanosine)-ribonucleoside in mRNA + S-adenosyl-L-methionine = a 5'-end (N(7)-methyl 5'-triphosphoguanosine)-ribonucleoside in mRNA + S-adenosyl-L-homocysteine</text>
        <dbReference type="Rhea" id="RHEA:67008"/>
        <dbReference type="Rhea" id="RHEA-COMP:17166"/>
        <dbReference type="Rhea" id="RHEA-COMP:17167"/>
        <dbReference type="ChEBI" id="CHEBI:57856"/>
        <dbReference type="ChEBI" id="CHEBI:59789"/>
        <dbReference type="ChEBI" id="CHEBI:156461"/>
        <dbReference type="ChEBI" id="CHEBI:167617"/>
        <dbReference type="EC" id="2.1.1.56"/>
    </reaction>
</comment>
<dbReference type="InterPro" id="IPR004971">
    <property type="entry name" value="mRNA_G-N7_MeTrfase_dom"/>
</dbReference>
<evidence type="ECO:0000256" key="7">
    <source>
        <dbReference type="ARBA" id="ARBA00023002"/>
    </source>
</evidence>
<dbReference type="GO" id="GO:0010181">
    <property type="term" value="F:FMN binding"/>
    <property type="evidence" value="ECO:0007669"/>
    <property type="project" value="InterPro"/>
</dbReference>
<dbReference type="PROSITE" id="PS51562">
    <property type="entry name" value="RNA_CAP0_MT"/>
    <property type="match status" value="1"/>
</dbReference>
<dbReference type="InterPro" id="IPR001155">
    <property type="entry name" value="OxRdtase_FMN_N"/>
</dbReference>
<keyword evidence="5" id="KW-0808">Transferase</keyword>
<evidence type="ECO:0000256" key="5">
    <source>
        <dbReference type="ARBA" id="ARBA00022679"/>
    </source>
</evidence>
<proteinExistence type="predicted"/>
<dbReference type="EMBL" id="RBNJ01014738">
    <property type="protein sequence ID" value="RUS24845.1"/>
    <property type="molecule type" value="Genomic_DNA"/>
</dbReference>
<evidence type="ECO:0000256" key="10">
    <source>
        <dbReference type="ARBA" id="ARBA00044712"/>
    </source>
</evidence>
<keyword evidence="14" id="KW-1185">Reference proteome</keyword>
<keyword evidence="7" id="KW-0560">Oxidoreductase</keyword>
<organism evidence="13 14">
    <name type="scientific">Jimgerdemannia flammicorona</name>
    <dbReference type="NCBI Taxonomy" id="994334"/>
    <lineage>
        <taxon>Eukaryota</taxon>
        <taxon>Fungi</taxon>
        <taxon>Fungi incertae sedis</taxon>
        <taxon>Mucoromycota</taxon>
        <taxon>Mucoromycotina</taxon>
        <taxon>Endogonomycetes</taxon>
        <taxon>Endogonales</taxon>
        <taxon>Endogonaceae</taxon>
        <taxon>Jimgerdemannia</taxon>
    </lineage>
</organism>
<evidence type="ECO:0000256" key="1">
    <source>
        <dbReference type="ARBA" id="ARBA00001917"/>
    </source>
</evidence>
<dbReference type="Proteomes" id="UP000274822">
    <property type="component" value="Unassembled WGS sequence"/>
</dbReference>
<evidence type="ECO:0000313" key="14">
    <source>
        <dbReference type="Proteomes" id="UP000274822"/>
    </source>
</evidence>
<dbReference type="PANTHER" id="PTHR43303">
    <property type="entry name" value="NADPH DEHYDROGENASE C23G7.10C-RELATED"/>
    <property type="match status" value="1"/>
</dbReference>
<dbReference type="GO" id="GO:0050661">
    <property type="term" value="F:NADP binding"/>
    <property type="evidence" value="ECO:0007669"/>
    <property type="project" value="InterPro"/>
</dbReference>
<keyword evidence="2" id="KW-0489">Methyltransferase</keyword>
<dbReference type="InterPro" id="IPR044152">
    <property type="entry name" value="YqjM-like"/>
</dbReference>
<keyword evidence="3" id="KW-0285">Flavoprotein</keyword>
<dbReference type="CDD" id="cd02440">
    <property type="entry name" value="AdoMet_MTases"/>
    <property type="match status" value="1"/>
</dbReference>
<keyword evidence="6" id="KW-0521">NADP</keyword>
<evidence type="ECO:0000256" key="4">
    <source>
        <dbReference type="ARBA" id="ARBA00022643"/>
    </source>
</evidence>
<evidence type="ECO:0000313" key="13">
    <source>
        <dbReference type="EMBL" id="RUS24845.1"/>
    </source>
</evidence>
<dbReference type="Pfam" id="PF03291">
    <property type="entry name" value="mRNA_G-N7_MeTrfase"/>
    <property type="match status" value="1"/>
</dbReference>
<dbReference type="GO" id="GO:0003959">
    <property type="term" value="F:NADPH dehydrogenase activity"/>
    <property type="evidence" value="ECO:0007669"/>
    <property type="project" value="InterPro"/>
</dbReference>
<dbReference type="CDD" id="cd02932">
    <property type="entry name" value="OYE_YqiM_FMN"/>
    <property type="match status" value="1"/>
</dbReference>
<feature type="non-terminal residue" evidence="13">
    <location>
        <position position="1"/>
    </location>
</feature>
<evidence type="ECO:0000256" key="11">
    <source>
        <dbReference type="ARBA" id="ARBA00049739"/>
    </source>
</evidence>
<evidence type="ECO:0000256" key="8">
    <source>
        <dbReference type="ARBA" id="ARBA00032772"/>
    </source>
</evidence>
<comment type="caution">
    <text evidence="13">The sequence shown here is derived from an EMBL/GenBank/DDBJ whole genome shotgun (WGS) entry which is preliminary data.</text>
</comment>
<gene>
    <name evidence="13" type="ORF">BC938DRAFT_472996</name>
</gene>
<evidence type="ECO:0000256" key="9">
    <source>
        <dbReference type="ARBA" id="ARBA00033387"/>
    </source>
</evidence>
<sequence length="764" mass="84855">AKTQEHWISNRVNVRPDCPDTWSRTGGSTADCGCVSLVSLLFMASSSSSAPDSGSLVAGHYNDRPNVDVHQREESKILRLKNFNNWTKSVLIAHYCKRDYSVLDMGCGKGGDIQKWGLAKIKEYVGADIADVSIKQAQERYRDRPPGYPATFLALDCYSNSLAPLLPPNQTFDLVSMQFCLHYSFETEAKARQMLTNVTSNMVSGGWFIGTIPEANWIVKRLRGVPREGDPALPEAERTEPLKFGNSIYSIRFEQPEPFGKFGCKYWFHLEDAVDCPEYLVHFPTFQSLASEYGLELRLKTGFHEFYKTMACESEFALLLKRMKVYDRGESMSEEEWEAAGECYAVFIGRSFLRTRVSGVLPSYFHSFPNLFSTMTKHTYSQEIAPASPLKPTGNTTKLFQPLTIRGLTFRNRIGVSPMCMYSSNDGHLNDFHFAHLSAFALKGAGFVCVEATAVEPQGRISSQDSGLWKDSQIDPIRRIADFVHSQGSVLGIQLAHAGRKASIRPPWMPFAVASAVEGGWPDDVWGPSDLAYASHAQPHALSIDDIRRVISSFAAAAVRADAAGVDVIELHGAHGYLINEFLSGNSNKRDDLYGGPFENRIRFLLEIVAAVRAVWPETKPLFVRISATDYATADHAQFAEDPEGWDVYQSTELAKRLYAAGVDLVDVSSGGNVPLPRSTYPTKPGYQVPLSEKIKKETGGLTSTVGLITEPKQAEEILVKGQADMVLLAREFLRDSGWTLRAAKELGVDVKWPNQYERAKSTI</sequence>
<reference evidence="13 14" key="1">
    <citation type="journal article" date="2018" name="New Phytol.">
        <title>Phylogenomics of Endogonaceae and evolution of mycorrhizas within Mucoromycota.</title>
        <authorList>
            <person name="Chang Y."/>
            <person name="Desiro A."/>
            <person name="Na H."/>
            <person name="Sandor L."/>
            <person name="Lipzen A."/>
            <person name="Clum A."/>
            <person name="Barry K."/>
            <person name="Grigoriev I.V."/>
            <person name="Martin F.M."/>
            <person name="Stajich J.E."/>
            <person name="Smith M.E."/>
            <person name="Bonito G."/>
            <person name="Spatafora J.W."/>
        </authorList>
    </citation>
    <scope>NUCLEOTIDE SEQUENCE [LARGE SCALE GENOMIC DNA]</scope>
    <source>
        <strain evidence="13 14">AD002</strain>
    </source>
</reference>
<keyword evidence="4" id="KW-0288">FMN</keyword>
<dbReference type="SUPFAM" id="SSF53335">
    <property type="entry name" value="S-adenosyl-L-methionine-dependent methyltransferases"/>
    <property type="match status" value="1"/>
</dbReference>
<name>A0A433Q500_9FUNG</name>
<feature type="domain" description="MRNA cap 0 methyltransferase" evidence="12">
    <location>
        <begin position="75"/>
        <end position="351"/>
    </location>
</feature>
<dbReference type="PANTHER" id="PTHR43303:SF4">
    <property type="entry name" value="NADPH DEHYDROGENASE C23G7.10C-RELATED"/>
    <property type="match status" value="1"/>
</dbReference>
<accession>A0A433Q500</accession>
<dbReference type="AlphaFoldDB" id="A0A433Q500"/>
<protein>
    <recommendedName>
        <fullName evidence="11">mRNA cap guanine-N(7) methyltransferase</fullName>
    </recommendedName>
    <alternativeName>
        <fullName evidence="8">mRNA (guanine-N(7))-methyltransferase</fullName>
    </alternativeName>
    <alternativeName>
        <fullName evidence="9">mRNA cap methyltransferase</fullName>
    </alternativeName>
</protein>
<dbReference type="InterPro" id="IPR013785">
    <property type="entry name" value="Aldolase_TIM"/>
</dbReference>
<dbReference type="Gene3D" id="3.20.20.70">
    <property type="entry name" value="Aldolase class I"/>
    <property type="match status" value="1"/>
</dbReference>
<dbReference type="Gene3D" id="3.40.50.150">
    <property type="entry name" value="Vaccinia Virus protein VP39"/>
    <property type="match status" value="1"/>
</dbReference>
<comment type="cofactor">
    <cofactor evidence="1">
        <name>FMN</name>
        <dbReference type="ChEBI" id="CHEBI:58210"/>
    </cofactor>
</comment>
<dbReference type="GO" id="GO:0004482">
    <property type="term" value="F:mRNA 5'-cap (guanine-N7-)-methyltransferase activity"/>
    <property type="evidence" value="ECO:0007669"/>
    <property type="project" value="UniProtKB-EC"/>
</dbReference>
<evidence type="ECO:0000256" key="3">
    <source>
        <dbReference type="ARBA" id="ARBA00022630"/>
    </source>
</evidence>
<evidence type="ECO:0000256" key="2">
    <source>
        <dbReference type="ARBA" id="ARBA00022603"/>
    </source>
</evidence>
<evidence type="ECO:0000259" key="12">
    <source>
        <dbReference type="PROSITE" id="PS51562"/>
    </source>
</evidence>
<dbReference type="SUPFAM" id="SSF51395">
    <property type="entry name" value="FMN-linked oxidoreductases"/>
    <property type="match status" value="1"/>
</dbReference>
<dbReference type="InterPro" id="IPR029063">
    <property type="entry name" value="SAM-dependent_MTases_sf"/>
</dbReference>